<dbReference type="Gene3D" id="3.40.30.10">
    <property type="entry name" value="Glutaredoxin"/>
    <property type="match status" value="1"/>
</dbReference>
<dbReference type="VEuPathDB" id="TriTrypDB:TcIL3000_0_52740"/>
<keyword evidence="3" id="KW-1185">Reference proteome</keyword>
<feature type="domain" description="Thioredoxin" evidence="1">
    <location>
        <begin position="2"/>
        <end position="144"/>
    </location>
</feature>
<dbReference type="GO" id="GO:0005634">
    <property type="term" value="C:nucleus"/>
    <property type="evidence" value="ECO:0007669"/>
    <property type="project" value="TreeGrafter"/>
</dbReference>
<protein>
    <recommendedName>
        <fullName evidence="1">Thioredoxin domain-containing protein</fullName>
    </recommendedName>
</protein>
<dbReference type="Proteomes" id="UP000000702">
    <property type="component" value="Unassembled WGS sequence"/>
</dbReference>
<dbReference type="OMA" id="TDDYKHE"/>
<dbReference type="EMBL" id="CAEQ01001605">
    <property type="protein sequence ID" value="CCD14678.1"/>
    <property type="molecule type" value="Genomic_DNA"/>
</dbReference>
<name>F9WBP5_TRYCI</name>
<proteinExistence type="predicted"/>
<dbReference type="InterPro" id="IPR013766">
    <property type="entry name" value="Thioredoxin_domain"/>
</dbReference>
<dbReference type="PROSITE" id="PS51352">
    <property type="entry name" value="THIOREDOXIN_2"/>
    <property type="match status" value="1"/>
</dbReference>
<dbReference type="PANTHER" id="PTHR46472:SF1">
    <property type="entry name" value="NUCLEOREDOXIN"/>
    <property type="match status" value="1"/>
</dbReference>
<dbReference type="GO" id="GO:0030178">
    <property type="term" value="P:negative regulation of Wnt signaling pathway"/>
    <property type="evidence" value="ECO:0007669"/>
    <property type="project" value="TreeGrafter"/>
</dbReference>
<dbReference type="PANTHER" id="PTHR46472">
    <property type="entry name" value="NUCLEOREDOXIN"/>
    <property type="match status" value="1"/>
</dbReference>
<dbReference type="AlphaFoldDB" id="F9WBP5"/>
<dbReference type="InterPro" id="IPR045870">
    <property type="entry name" value="TryX_NRX_thioredoxin_dom"/>
</dbReference>
<dbReference type="CDD" id="cd03009">
    <property type="entry name" value="TryX_like_TryX_NRX"/>
    <property type="match status" value="1"/>
</dbReference>
<dbReference type="SUPFAM" id="SSF52833">
    <property type="entry name" value="Thioredoxin-like"/>
    <property type="match status" value="1"/>
</dbReference>
<dbReference type="GO" id="GO:0031397">
    <property type="term" value="P:negative regulation of protein ubiquitination"/>
    <property type="evidence" value="ECO:0007669"/>
    <property type="project" value="TreeGrafter"/>
</dbReference>
<sequence>MSGLTNFIPNTISLLSKSGNVSLGSLAGKVVFLYFSASWCPPCRGFTPTLVEFYEKYHKSKNFEVVLVSWDESEEDFSGYYDKMPWLALPFGERAHVEQLGTKFGVSSIPTLIAINADTGSIIGTQARTRLLKDPEGAEFPWSD</sequence>
<evidence type="ECO:0000259" key="1">
    <source>
        <dbReference type="PROSITE" id="PS51352"/>
    </source>
</evidence>
<evidence type="ECO:0000313" key="3">
    <source>
        <dbReference type="Proteomes" id="UP000000702"/>
    </source>
</evidence>
<organism evidence="2 3">
    <name type="scientific">Trypanosoma congolense (strain IL3000)</name>
    <dbReference type="NCBI Taxonomy" id="1068625"/>
    <lineage>
        <taxon>Eukaryota</taxon>
        <taxon>Discoba</taxon>
        <taxon>Euglenozoa</taxon>
        <taxon>Kinetoplastea</taxon>
        <taxon>Metakinetoplastina</taxon>
        <taxon>Trypanosomatida</taxon>
        <taxon>Trypanosomatidae</taxon>
        <taxon>Trypanosoma</taxon>
        <taxon>Nannomonas</taxon>
    </lineage>
</organism>
<dbReference type="PROSITE" id="PS00194">
    <property type="entry name" value="THIOREDOXIN_1"/>
    <property type="match status" value="1"/>
</dbReference>
<gene>
    <name evidence="2" type="ORF">TCIL3000_0_52740</name>
</gene>
<dbReference type="InterPro" id="IPR012336">
    <property type="entry name" value="Thioredoxin-like_fold"/>
</dbReference>
<dbReference type="GO" id="GO:0004791">
    <property type="term" value="F:thioredoxin-disulfide reductase (NADPH) activity"/>
    <property type="evidence" value="ECO:0007669"/>
    <property type="project" value="InterPro"/>
</dbReference>
<comment type="caution">
    <text evidence="2">The sequence shown here is derived from an EMBL/GenBank/DDBJ whole genome shotgun (WGS) entry which is preliminary data.</text>
</comment>
<dbReference type="InterPro" id="IPR017937">
    <property type="entry name" value="Thioredoxin_CS"/>
</dbReference>
<evidence type="ECO:0000313" key="2">
    <source>
        <dbReference type="EMBL" id="CCD14678.1"/>
    </source>
</evidence>
<reference evidence="2 3" key="2">
    <citation type="journal article" date="2012" name="Proc. Natl. Acad. Sci. U.S.A.">
        <title>Antigenic diversity is generated by distinct evolutionary mechanisms in African trypanosome species.</title>
        <authorList>
            <person name="Jackson A.P."/>
            <person name="Berry A."/>
            <person name="Aslett M."/>
            <person name="Allison H.C."/>
            <person name="Burton P."/>
            <person name="Vavrova-Anderson J."/>
            <person name="Brown R."/>
            <person name="Browne H."/>
            <person name="Corton N."/>
            <person name="Hauser H."/>
            <person name="Gamble J."/>
            <person name="Gilderthorp R."/>
            <person name="Marcello L."/>
            <person name="McQuillan J."/>
            <person name="Otto T.D."/>
            <person name="Quail M.A."/>
            <person name="Sanders M.J."/>
            <person name="van Tonder A."/>
            <person name="Ginger M.L."/>
            <person name="Field M.C."/>
            <person name="Barry J.D."/>
            <person name="Hertz-Fowler C."/>
            <person name="Berriman M."/>
        </authorList>
    </citation>
    <scope>NUCLEOTIDE SEQUENCE [LARGE SCALE GENOMIC DNA]</scope>
    <source>
        <strain evidence="2 3">IL3000</strain>
    </source>
</reference>
<dbReference type="FunFam" id="3.40.30.10:FF:000288">
    <property type="entry name" value="Tryparedoxin 1a"/>
    <property type="match status" value="1"/>
</dbReference>
<dbReference type="InterPro" id="IPR036249">
    <property type="entry name" value="Thioredoxin-like_sf"/>
</dbReference>
<reference evidence="3" key="1">
    <citation type="submission" date="2011-07" db="EMBL/GenBank/DDBJ databases">
        <title>Divergent evolution of antigenic variation in African trypanosomes.</title>
        <authorList>
            <person name="Jackson A.P."/>
            <person name="Berry A."/>
            <person name="Allison H.C."/>
            <person name="Burton P."/>
            <person name="Anderson J."/>
            <person name="Aslett M."/>
            <person name="Brown R."/>
            <person name="Corton N."/>
            <person name="Harris D."/>
            <person name="Hauser H."/>
            <person name="Gamble J."/>
            <person name="Gilderthorp R."/>
            <person name="McQuillan J."/>
            <person name="Quail M.A."/>
            <person name="Sanders M."/>
            <person name="Van Tonder A."/>
            <person name="Ginger M.L."/>
            <person name="Donelson J.E."/>
            <person name="Field M.C."/>
            <person name="Barry J.D."/>
            <person name="Berriman M."/>
            <person name="Hertz-Fowler C."/>
        </authorList>
    </citation>
    <scope>NUCLEOTIDE SEQUENCE [LARGE SCALE GENOMIC DNA]</scope>
    <source>
        <strain evidence="3">IL3000</strain>
    </source>
</reference>
<accession>F9WBP5</accession>
<dbReference type="Pfam" id="PF13905">
    <property type="entry name" value="Thioredoxin_8"/>
    <property type="match status" value="1"/>
</dbReference>